<comment type="caution">
    <text evidence="3">The sequence shown here is derived from an EMBL/GenBank/DDBJ whole genome shotgun (WGS) entry which is preliminary data.</text>
</comment>
<evidence type="ECO:0000256" key="1">
    <source>
        <dbReference type="PIRSR" id="PIRSR005962-1"/>
    </source>
</evidence>
<gene>
    <name evidence="3" type="ORF">GCM10007425_23210</name>
</gene>
<dbReference type="InterPro" id="IPR036264">
    <property type="entry name" value="Bact_exopeptidase_dim_dom"/>
</dbReference>
<sequence length="367" mass="40295">MKQQQIQHVFEHLHNHAEVSWKEIETTNYLVELFEASGFSPQRFKNCPGFYVEIGSGHPVVGLRADMDALWQEVDGEMKANHSCGHDAHMTIVTGVMHELKDRVLPHTGTVRAIFQPAEELGNGSLSVVAEGVADDLDYLYGVHLRPHDEISFPQCAPGIQHGACVFAKGWIKGHDAHGARPHQGVNAIEVLFAIQQHINTIHVDPHIAATIKFTNIQAGTDNLNIIPGNATFGLDIRAQTNEAMAKIQHDTQKIIATMRQLYACDIEFTFLDDVPAAEVDADASALLATSIQHVLQQEALPVIVTPGADDFHFYTIERPQIKATMLALGADVAPGLHHPNMTFNPQAIENGIAILTDVVCRTLAYK</sequence>
<dbReference type="PIRSF" id="PIRSF005962">
    <property type="entry name" value="Pept_M20D_amidohydro"/>
    <property type="match status" value="1"/>
</dbReference>
<dbReference type="Pfam" id="PF01546">
    <property type="entry name" value="Peptidase_M20"/>
    <property type="match status" value="1"/>
</dbReference>
<feature type="binding site" evidence="1">
    <location>
        <position position="338"/>
    </location>
    <ligand>
        <name>Mn(2+)</name>
        <dbReference type="ChEBI" id="CHEBI:29035"/>
        <label>2</label>
    </ligand>
</feature>
<dbReference type="GO" id="GO:0016787">
    <property type="term" value="F:hydrolase activity"/>
    <property type="evidence" value="ECO:0007669"/>
    <property type="project" value="InterPro"/>
</dbReference>
<protein>
    <submittedName>
        <fullName evidence="3">Amidohydrolase</fullName>
    </submittedName>
</protein>
<feature type="binding site" evidence="1">
    <location>
        <position position="120"/>
    </location>
    <ligand>
        <name>Mn(2+)</name>
        <dbReference type="ChEBI" id="CHEBI:29035"/>
        <label>2</label>
    </ligand>
</feature>
<dbReference type="Pfam" id="PF07687">
    <property type="entry name" value="M20_dimer"/>
    <property type="match status" value="1"/>
</dbReference>
<reference evidence="3" key="2">
    <citation type="submission" date="2020-09" db="EMBL/GenBank/DDBJ databases">
        <authorList>
            <person name="Sun Q."/>
            <person name="Zhou Y."/>
        </authorList>
    </citation>
    <scope>NUCLEOTIDE SEQUENCE</scope>
    <source>
        <strain evidence="3">CGMCC 1.15760</strain>
    </source>
</reference>
<dbReference type="SUPFAM" id="SSF55031">
    <property type="entry name" value="Bacterial exopeptidase dimerisation domain"/>
    <property type="match status" value="1"/>
</dbReference>
<dbReference type="PANTHER" id="PTHR11014:SF122">
    <property type="entry name" value="AMIDOHYDROLASE AMHX"/>
    <property type="match status" value="1"/>
</dbReference>
<reference evidence="3" key="1">
    <citation type="journal article" date="2014" name="Int. J. Syst. Evol. Microbiol.">
        <title>Complete genome sequence of Corynebacterium casei LMG S-19264T (=DSM 44701T), isolated from a smear-ripened cheese.</title>
        <authorList>
            <consortium name="US DOE Joint Genome Institute (JGI-PGF)"/>
            <person name="Walter F."/>
            <person name="Albersmeier A."/>
            <person name="Kalinowski J."/>
            <person name="Ruckert C."/>
        </authorList>
    </citation>
    <scope>NUCLEOTIDE SEQUENCE</scope>
    <source>
        <strain evidence="3">CGMCC 1.15760</strain>
    </source>
</reference>
<feature type="binding site" evidence="1">
    <location>
        <position position="84"/>
    </location>
    <ligand>
        <name>Mn(2+)</name>
        <dbReference type="ChEBI" id="CHEBI:29035"/>
        <label>2</label>
    </ligand>
</feature>
<dbReference type="PANTHER" id="PTHR11014">
    <property type="entry name" value="PEPTIDASE M20 FAMILY MEMBER"/>
    <property type="match status" value="1"/>
</dbReference>
<dbReference type="Gene3D" id="3.40.630.10">
    <property type="entry name" value="Zn peptidases"/>
    <property type="match status" value="1"/>
</dbReference>
<evidence type="ECO:0000313" key="3">
    <source>
        <dbReference type="EMBL" id="GGG27951.1"/>
    </source>
</evidence>
<dbReference type="SUPFAM" id="SSF53187">
    <property type="entry name" value="Zn-dependent exopeptidases"/>
    <property type="match status" value="1"/>
</dbReference>
<dbReference type="NCBIfam" id="TIGR01891">
    <property type="entry name" value="amidohydrolases"/>
    <property type="match status" value="1"/>
</dbReference>
<feature type="domain" description="Peptidase M20 dimerisation" evidence="2">
    <location>
        <begin position="172"/>
        <end position="257"/>
    </location>
</feature>
<keyword evidence="1" id="KW-0464">Manganese</keyword>
<evidence type="ECO:0000259" key="2">
    <source>
        <dbReference type="Pfam" id="PF07687"/>
    </source>
</evidence>
<comment type="cofactor">
    <cofactor evidence="1">
        <name>Mn(2+)</name>
        <dbReference type="ChEBI" id="CHEBI:29035"/>
    </cofactor>
    <text evidence="1">The Mn(2+) ion enhances activity.</text>
</comment>
<keyword evidence="1" id="KW-0479">Metal-binding</keyword>
<feature type="binding site" evidence="1">
    <location>
        <position position="144"/>
    </location>
    <ligand>
        <name>Mn(2+)</name>
        <dbReference type="ChEBI" id="CHEBI:29035"/>
        <label>2</label>
    </ligand>
</feature>
<evidence type="ECO:0000313" key="4">
    <source>
        <dbReference type="Proteomes" id="UP000616608"/>
    </source>
</evidence>
<dbReference type="EMBL" id="BMJT01000007">
    <property type="protein sequence ID" value="GGG27951.1"/>
    <property type="molecule type" value="Genomic_DNA"/>
</dbReference>
<dbReference type="InterPro" id="IPR002933">
    <property type="entry name" value="Peptidase_M20"/>
</dbReference>
<dbReference type="InterPro" id="IPR011650">
    <property type="entry name" value="Peptidase_M20_dimer"/>
</dbReference>
<dbReference type="AlphaFoldDB" id="A0A917G8D6"/>
<proteinExistence type="predicted"/>
<keyword evidence="4" id="KW-1185">Reference proteome</keyword>
<feature type="binding site" evidence="1">
    <location>
        <position position="86"/>
    </location>
    <ligand>
        <name>Mn(2+)</name>
        <dbReference type="ChEBI" id="CHEBI:29035"/>
        <label>2</label>
    </ligand>
</feature>
<dbReference type="GO" id="GO:0046872">
    <property type="term" value="F:metal ion binding"/>
    <property type="evidence" value="ECO:0007669"/>
    <property type="project" value="UniProtKB-KW"/>
</dbReference>
<dbReference type="Proteomes" id="UP000616608">
    <property type="component" value="Unassembled WGS sequence"/>
</dbReference>
<dbReference type="Gene3D" id="3.30.70.360">
    <property type="match status" value="1"/>
</dbReference>
<organism evidence="3 4">
    <name type="scientific">Lysinibacillus alkalisoli</name>
    <dbReference type="NCBI Taxonomy" id="1911548"/>
    <lineage>
        <taxon>Bacteria</taxon>
        <taxon>Bacillati</taxon>
        <taxon>Bacillota</taxon>
        <taxon>Bacilli</taxon>
        <taxon>Bacillales</taxon>
        <taxon>Bacillaceae</taxon>
        <taxon>Lysinibacillus</taxon>
    </lineage>
</organism>
<dbReference type="RefSeq" id="WP_188615220.1">
    <property type="nucleotide sequence ID" value="NZ_BMJT01000007.1"/>
</dbReference>
<name>A0A917G8D6_9BACI</name>
<dbReference type="InterPro" id="IPR017439">
    <property type="entry name" value="Amidohydrolase"/>
</dbReference>
<accession>A0A917G8D6</accession>